<keyword evidence="2" id="KW-0805">Transcription regulation</keyword>
<evidence type="ECO:0000256" key="3">
    <source>
        <dbReference type="ARBA" id="ARBA00023082"/>
    </source>
</evidence>
<dbReference type="CDD" id="cd06171">
    <property type="entry name" value="Sigma70_r4"/>
    <property type="match status" value="1"/>
</dbReference>
<dbReference type="GO" id="GO:0006352">
    <property type="term" value="P:DNA-templated transcription initiation"/>
    <property type="evidence" value="ECO:0007669"/>
    <property type="project" value="InterPro"/>
</dbReference>
<evidence type="ECO:0000313" key="8">
    <source>
        <dbReference type="Proteomes" id="UP000480246"/>
    </source>
</evidence>
<dbReference type="SUPFAM" id="SSF88659">
    <property type="entry name" value="Sigma3 and sigma4 domains of RNA polymerase sigma factors"/>
    <property type="match status" value="1"/>
</dbReference>
<dbReference type="InterPro" id="IPR013324">
    <property type="entry name" value="RNA_pol_sigma_r3/r4-like"/>
</dbReference>
<feature type="domain" description="RNA polymerase sigma factor 70 region 4 type 2" evidence="6">
    <location>
        <begin position="117"/>
        <end position="164"/>
    </location>
</feature>
<evidence type="ECO:0000259" key="5">
    <source>
        <dbReference type="Pfam" id="PF04542"/>
    </source>
</evidence>
<name>A0A7C8GRN8_9BACI</name>
<dbReference type="Proteomes" id="UP000480246">
    <property type="component" value="Unassembled WGS sequence"/>
</dbReference>
<dbReference type="RefSeq" id="WP_153406161.1">
    <property type="nucleotide sequence ID" value="NZ_ML762441.1"/>
</dbReference>
<evidence type="ECO:0000313" key="7">
    <source>
        <dbReference type="EMBL" id="KAB8127665.1"/>
    </source>
</evidence>
<evidence type="ECO:0000256" key="2">
    <source>
        <dbReference type="ARBA" id="ARBA00023015"/>
    </source>
</evidence>
<accession>A0A7C8GRN8</accession>
<keyword evidence="3" id="KW-0731">Sigma factor</keyword>
<keyword evidence="4" id="KW-0804">Transcription</keyword>
<dbReference type="Pfam" id="PF08281">
    <property type="entry name" value="Sigma70_r4_2"/>
    <property type="match status" value="1"/>
</dbReference>
<evidence type="ECO:0000259" key="6">
    <source>
        <dbReference type="Pfam" id="PF08281"/>
    </source>
</evidence>
<dbReference type="OrthoDB" id="306910at2"/>
<comment type="similarity">
    <text evidence="1">Belongs to the sigma-70 factor family. ECF subfamily.</text>
</comment>
<dbReference type="AlphaFoldDB" id="A0A7C8GRN8"/>
<dbReference type="Pfam" id="PF04542">
    <property type="entry name" value="Sigma70_r2"/>
    <property type="match status" value="1"/>
</dbReference>
<sequence length="178" mass="20892">MDEKELIRKAKKGDTLALSKLLQQNYSFLVKYLMKVTLHPQIAEDLTQETMMKCIEKIQLYNGESKFSSWLITIATNLFIDQQRRKKREKNWLKQEQALRKMKWNTANRNEEWTDVIDVLARINEEIRMPIVLKHYYGYSYKEIGKMMGIAEGTVKSRVSNGLKSVRKELGEIEEAGS</sequence>
<dbReference type="GO" id="GO:0003677">
    <property type="term" value="F:DNA binding"/>
    <property type="evidence" value="ECO:0007669"/>
    <property type="project" value="InterPro"/>
</dbReference>
<dbReference type="InterPro" id="IPR036388">
    <property type="entry name" value="WH-like_DNA-bd_sf"/>
</dbReference>
<dbReference type="Gene3D" id="1.10.1740.10">
    <property type="match status" value="1"/>
</dbReference>
<evidence type="ECO:0000256" key="4">
    <source>
        <dbReference type="ARBA" id="ARBA00023163"/>
    </source>
</evidence>
<dbReference type="EMBL" id="WEID01000089">
    <property type="protein sequence ID" value="KAB8127665.1"/>
    <property type="molecule type" value="Genomic_DNA"/>
</dbReference>
<gene>
    <name evidence="7" type="primary">sigY</name>
    <name evidence="7" type="ORF">F9U64_17390</name>
</gene>
<reference evidence="7 8" key="1">
    <citation type="submission" date="2019-10" db="EMBL/GenBank/DDBJ databases">
        <title>Gracilibacillus sp. nov. isolated from rice seeds.</title>
        <authorList>
            <person name="He S."/>
        </authorList>
    </citation>
    <scope>NUCLEOTIDE SEQUENCE [LARGE SCALE GENOMIC DNA]</scope>
    <source>
        <strain evidence="7 8">TD8</strain>
    </source>
</reference>
<dbReference type="GO" id="GO:0016987">
    <property type="term" value="F:sigma factor activity"/>
    <property type="evidence" value="ECO:0007669"/>
    <property type="project" value="UniProtKB-KW"/>
</dbReference>
<organism evidence="7 8">
    <name type="scientific">Gracilibacillus oryzae</name>
    <dbReference type="NCBI Taxonomy" id="1672701"/>
    <lineage>
        <taxon>Bacteria</taxon>
        <taxon>Bacillati</taxon>
        <taxon>Bacillota</taxon>
        <taxon>Bacilli</taxon>
        <taxon>Bacillales</taxon>
        <taxon>Bacillaceae</taxon>
        <taxon>Gracilibacillus</taxon>
    </lineage>
</organism>
<dbReference type="InterPro" id="IPR039425">
    <property type="entry name" value="RNA_pol_sigma-70-like"/>
</dbReference>
<comment type="caution">
    <text evidence="7">The sequence shown here is derived from an EMBL/GenBank/DDBJ whole genome shotgun (WGS) entry which is preliminary data.</text>
</comment>
<dbReference type="Gene3D" id="1.10.10.10">
    <property type="entry name" value="Winged helix-like DNA-binding domain superfamily/Winged helix DNA-binding domain"/>
    <property type="match status" value="1"/>
</dbReference>
<dbReference type="PANTHER" id="PTHR43133">
    <property type="entry name" value="RNA POLYMERASE ECF-TYPE SIGMA FACTO"/>
    <property type="match status" value="1"/>
</dbReference>
<dbReference type="InterPro" id="IPR013249">
    <property type="entry name" value="RNA_pol_sigma70_r4_t2"/>
</dbReference>
<feature type="domain" description="RNA polymerase sigma-70 region 2" evidence="5">
    <location>
        <begin position="21"/>
        <end position="88"/>
    </location>
</feature>
<proteinExistence type="inferred from homology"/>
<dbReference type="InterPro" id="IPR014284">
    <property type="entry name" value="RNA_pol_sigma-70_dom"/>
</dbReference>
<dbReference type="NCBIfam" id="TIGR02937">
    <property type="entry name" value="sigma70-ECF"/>
    <property type="match status" value="1"/>
</dbReference>
<dbReference type="SUPFAM" id="SSF88946">
    <property type="entry name" value="Sigma2 domain of RNA polymerase sigma factors"/>
    <property type="match status" value="1"/>
</dbReference>
<keyword evidence="8" id="KW-1185">Reference proteome</keyword>
<dbReference type="PANTHER" id="PTHR43133:SF60">
    <property type="entry name" value="RNA POLYMERASE SIGMA FACTOR SIGV"/>
    <property type="match status" value="1"/>
</dbReference>
<protein>
    <submittedName>
        <fullName evidence="7">RNA polymerase sigma factor SigY</fullName>
    </submittedName>
</protein>
<dbReference type="InterPro" id="IPR007627">
    <property type="entry name" value="RNA_pol_sigma70_r2"/>
</dbReference>
<dbReference type="InterPro" id="IPR013325">
    <property type="entry name" value="RNA_pol_sigma_r2"/>
</dbReference>
<evidence type="ECO:0000256" key="1">
    <source>
        <dbReference type="ARBA" id="ARBA00010641"/>
    </source>
</evidence>
<dbReference type="NCBIfam" id="NF007216">
    <property type="entry name" value="PRK09638.1"/>
    <property type="match status" value="1"/>
</dbReference>